<keyword evidence="4" id="KW-0858">Xylan degradation</keyword>
<dbReference type="PROSITE" id="PS00659">
    <property type="entry name" value="GLYCOSYL_HYDROL_F5"/>
    <property type="match status" value="1"/>
</dbReference>
<dbReference type="InterPro" id="IPR031158">
    <property type="entry name" value="GH10_AS"/>
</dbReference>
<sequence length="673" mass="73934">MTHPEHDRRRTMNRSVRRPLILTAAVALAAATGTAALTGWDRTTADAQEPTLHELAAAQGKYFGVAADNNEIADAAYAETLGSEFGWMTPGNAMKWDATEPQQGEFAFDRADEIVAFAEANGQKLRGHTLIWHNQTPTWVQELPADQMQAAVDEHISTVVGRYEDQLDHWDVANEVYDDSGALRDSFWLRTLGEDYIADAFHAARAADPDAKLYLNDYNIDGINAKSDAYYELVQRLLAEGVPIDGIGLQGHLIVGQIPDTVQENIQRFADLGLEVAITELDIRMELPADDAKLAQQAEDYGAVTEACMAVTECVGITLWAYSDKYSWIPSVFPGQGAALPWDENLQPKPAYQAIRDALSGSAEDVPATAIEEHGRLAVCGNNLCSEAGEPVQLKGMSTHGLQWHGDCLNDASLDALAGDWGSDIVRISMYVQEDGYETDPEGFTARVNGLVEDVTSRGMYALVDWHILTPGDPNVNLEAAKTFFAEIAETHADNPGVLYETANEPNGVSWADLKGYHEQVIPVIRERDPDSVIILGTRAWSSFGINEGSDASEIINDPVDAENVMYTFHFYAASHRETYIDAVAAASEQLPIFVTEWGTQTYTGDGENDFAMSQQWTDMMAERQISWTNWNFSDDMRSGAAFTEGTCPDGPYTGTTNLKPAGEWIRDQIRNG</sequence>
<evidence type="ECO:0000256" key="11">
    <source>
        <dbReference type="SAM" id="SignalP"/>
    </source>
</evidence>
<dbReference type="EC" id="3.2.1.8" evidence="3"/>
<keyword evidence="5 11" id="KW-0732">Signal</keyword>
<evidence type="ECO:0000256" key="5">
    <source>
        <dbReference type="ARBA" id="ARBA00022729"/>
    </source>
</evidence>
<accession>A0ABV7Q3Z0</accession>
<feature type="signal peptide" evidence="11">
    <location>
        <begin position="1"/>
        <end position="29"/>
    </location>
</feature>
<dbReference type="RefSeq" id="WP_387977411.1">
    <property type="nucleotide sequence ID" value="NZ_JBHRWO010000012.1"/>
</dbReference>
<keyword evidence="14" id="KW-1185">Reference proteome</keyword>
<evidence type="ECO:0000256" key="3">
    <source>
        <dbReference type="ARBA" id="ARBA00012590"/>
    </source>
</evidence>
<dbReference type="PANTHER" id="PTHR31490:SF88">
    <property type="entry name" value="BETA-XYLANASE"/>
    <property type="match status" value="1"/>
</dbReference>
<keyword evidence="9" id="KW-0624">Polysaccharide degradation</keyword>
<dbReference type="Proteomes" id="UP001595712">
    <property type="component" value="Unassembled WGS sequence"/>
</dbReference>
<name>A0ABV7Q3Z0_9ACTN</name>
<dbReference type="PANTHER" id="PTHR31490">
    <property type="entry name" value="GLYCOSYL HYDROLASE"/>
    <property type="match status" value="1"/>
</dbReference>
<dbReference type="SUPFAM" id="SSF51445">
    <property type="entry name" value="(Trans)glycosidases"/>
    <property type="match status" value="2"/>
</dbReference>
<organism evidence="13 14">
    <name type="scientific">Glycomyces rhizosphaerae</name>
    <dbReference type="NCBI Taxonomy" id="2054422"/>
    <lineage>
        <taxon>Bacteria</taxon>
        <taxon>Bacillati</taxon>
        <taxon>Actinomycetota</taxon>
        <taxon>Actinomycetes</taxon>
        <taxon>Glycomycetales</taxon>
        <taxon>Glycomycetaceae</taxon>
        <taxon>Glycomyces</taxon>
    </lineage>
</organism>
<evidence type="ECO:0000256" key="6">
    <source>
        <dbReference type="ARBA" id="ARBA00022801"/>
    </source>
</evidence>
<comment type="similarity">
    <text evidence="2">Belongs to the glycosyl hydrolase 10 (cellulase F) family.</text>
</comment>
<feature type="chain" id="PRO_5046949147" description="endo-1,4-beta-xylanase" evidence="11">
    <location>
        <begin position="30"/>
        <end position="673"/>
    </location>
</feature>
<protein>
    <recommendedName>
        <fullName evidence="3">endo-1,4-beta-xylanase</fullName>
        <ecNumber evidence="3">3.2.1.8</ecNumber>
    </recommendedName>
</protein>
<evidence type="ECO:0000256" key="2">
    <source>
        <dbReference type="ARBA" id="ARBA00007495"/>
    </source>
</evidence>
<evidence type="ECO:0000313" key="14">
    <source>
        <dbReference type="Proteomes" id="UP001595712"/>
    </source>
</evidence>
<dbReference type="PROSITE" id="PS00591">
    <property type="entry name" value="GH10_1"/>
    <property type="match status" value="1"/>
</dbReference>
<dbReference type="InterPro" id="IPR044846">
    <property type="entry name" value="GH10"/>
</dbReference>
<dbReference type="PRINTS" id="PR00134">
    <property type="entry name" value="GLHYDRLASE10"/>
</dbReference>
<evidence type="ECO:0000256" key="8">
    <source>
        <dbReference type="ARBA" id="ARBA00023295"/>
    </source>
</evidence>
<feature type="domain" description="GH10" evidence="12">
    <location>
        <begin position="49"/>
        <end position="358"/>
    </location>
</feature>
<dbReference type="InterPro" id="IPR018087">
    <property type="entry name" value="Glyco_hydro_5_CS"/>
</dbReference>
<keyword evidence="6" id="KW-0378">Hydrolase</keyword>
<comment type="caution">
    <text evidence="13">The sequence shown here is derived from an EMBL/GenBank/DDBJ whole genome shotgun (WGS) entry which is preliminary data.</text>
</comment>
<dbReference type="Pfam" id="PF00331">
    <property type="entry name" value="Glyco_hydro_10"/>
    <property type="match status" value="1"/>
</dbReference>
<evidence type="ECO:0000256" key="10">
    <source>
        <dbReference type="PROSITE-ProRule" id="PRU10061"/>
    </source>
</evidence>
<dbReference type="PROSITE" id="PS51760">
    <property type="entry name" value="GH10_2"/>
    <property type="match status" value="1"/>
</dbReference>
<evidence type="ECO:0000256" key="4">
    <source>
        <dbReference type="ARBA" id="ARBA00022651"/>
    </source>
</evidence>
<proteinExistence type="inferred from homology"/>
<evidence type="ECO:0000256" key="9">
    <source>
        <dbReference type="ARBA" id="ARBA00023326"/>
    </source>
</evidence>
<reference evidence="14" key="1">
    <citation type="journal article" date="2019" name="Int. J. Syst. Evol. Microbiol.">
        <title>The Global Catalogue of Microorganisms (GCM) 10K type strain sequencing project: providing services to taxonomists for standard genome sequencing and annotation.</title>
        <authorList>
            <consortium name="The Broad Institute Genomics Platform"/>
            <consortium name="The Broad Institute Genome Sequencing Center for Infectious Disease"/>
            <person name="Wu L."/>
            <person name="Ma J."/>
        </authorList>
    </citation>
    <scope>NUCLEOTIDE SEQUENCE [LARGE SCALE GENOMIC DNA]</scope>
    <source>
        <strain evidence="14">CGMCC 4.7396</strain>
    </source>
</reference>
<comment type="catalytic activity">
    <reaction evidence="1">
        <text>Endohydrolysis of (1-&gt;4)-beta-D-xylosidic linkages in xylans.</text>
        <dbReference type="EC" id="3.2.1.8"/>
    </reaction>
</comment>
<keyword evidence="7" id="KW-0119">Carbohydrate metabolism</keyword>
<gene>
    <name evidence="13" type="ORF">ACFO8M_16225</name>
</gene>
<keyword evidence="8" id="KW-0326">Glycosidase</keyword>
<evidence type="ECO:0000259" key="12">
    <source>
        <dbReference type="PROSITE" id="PS51760"/>
    </source>
</evidence>
<evidence type="ECO:0000313" key="13">
    <source>
        <dbReference type="EMBL" id="MFC3494028.1"/>
    </source>
</evidence>
<dbReference type="InterPro" id="IPR017853">
    <property type="entry name" value="GH"/>
</dbReference>
<feature type="active site" description="Nucleophile" evidence="10">
    <location>
        <position position="280"/>
    </location>
</feature>
<dbReference type="InterPro" id="IPR001547">
    <property type="entry name" value="Glyco_hydro_5"/>
</dbReference>
<dbReference type="SMART" id="SM00633">
    <property type="entry name" value="Glyco_10"/>
    <property type="match status" value="1"/>
</dbReference>
<evidence type="ECO:0000256" key="7">
    <source>
        <dbReference type="ARBA" id="ARBA00023277"/>
    </source>
</evidence>
<dbReference type="Pfam" id="PF00150">
    <property type="entry name" value="Cellulase"/>
    <property type="match status" value="1"/>
</dbReference>
<dbReference type="InterPro" id="IPR001000">
    <property type="entry name" value="GH10_dom"/>
</dbReference>
<dbReference type="Gene3D" id="3.20.20.80">
    <property type="entry name" value="Glycosidases"/>
    <property type="match status" value="2"/>
</dbReference>
<evidence type="ECO:0000256" key="1">
    <source>
        <dbReference type="ARBA" id="ARBA00000681"/>
    </source>
</evidence>
<dbReference type="EMBL" id="JBHRWO010000012">
    <property type="protein sequence ID" value="MFC3494028.1"/>
    <property type="molecule type" value="Genomic_DNA"/>
</dbReference>